<evidence type="ECO:0000256" key="1">
    <source>
        <dbReference type="SAM" id="MobiDB-lite"/>
    </source>
</evidence>
<dbReference type="HOGENOM" id="CLU_1586344_0_0_1"/>
<dbReference type="Proteomes" id="UP000015530">
    <property type="component" value="Unassembled WGS sequence"/>
</dbReference>
<dbReference type="EMBL" id="AMYD01002481">
    <property type="protein sequence ID" value="EQB48903.1"/>
    <property type="molecule type" value="Genomic_DNA"/>
</dbReference>
<feature type="region of interest" description="Disordered" evidence="1">
    <location>
        <begin position="1"/>
        <end position="69"/>
    </location>
</feature>
<evidence type="ECO:0000313" key="2">
    <source>
        <dbReference type="EMBL" id="EQB48903.1"/>
    </source>
</evidence>
<evidence type="ECO:0000313" key="3">
    <source>
        <dbReference type="Proteomes" id="UP000015530"/>
    </source>
</evidence>
<feature type="compositionally biased region" description="Polar residues" evidence="1">
    <location>
        <begin position="8"/>
        <end position="26"/>
    </location>
</feature>
<name>T0K7F3_COLGC</name>
<protein>
    <submittedName>
        <fullName evidence="2">Uncharacterized protein</fullName>
    </submittedName>
</protein>
<proteinExistence type="predicted"/>
<reference evidence="3" key="1">
    <citation type="journal article" date="2013" name="Mol. Plant Microbe Interact.">
        <title>Global aspects of pacC regulation of pathogenicity genes in Colletotrichum gloeosporioides as revealed by transcriptome analysis.</title>
        <authorList>
            <person name="Alkan N."/>
            <person name="Meng X."/>
            <person name="Friedlander G."/>
            <person name="Reuveni E."/>
            <person name="Sukno S."/>
            <person name="Sherman A."/>
            <person name="Thon M."/>
            <person name="Fluhr R."/>
            <person name="Prusky D."/>
        </authorList>
    </citation>
    <scope>NUCLEOTIDE SEQUENCE [LARGE SCALE GENOMIC DNA]</scope>
    <source>
        <strain evidence="3">Cg-14</strain>
    </source>
</reference>
<comment type="caution">
    <text evidence="2">The sequence shown here is derived from an EMBL/GenBank/DDBJ whole genome shotgun (WGS) entry which is preliminary data.</text>
</comment>
<sequence length="168" mass="17937">MLSGANDHPNTSSRPAPLGSMTQGTKDSQDEKNMPAHGQWVRSALPFMGTDTEGSFETSEGRDRSAIQAALGAGEVHDQIIPEPEEGPDGQMAPTDQDLDTDTVINTVIYILQTLANASAPNAAEDHVNEYSGTKLPETRRQSTLSVGQINEPICQDGLPPRKSDPTP</sequence>
<organism evidence="2 3">
    <name type="scientific">Colletotrichum gloeosporioides (strain Cg-14)</name>
    <name type="common">Anthracnose fungus</name>
    <name type="synonym">Glomerella cingulata</name>
    <dbReference type="NCBI Taxonomy" id="1237896"/>
    <lineage>
        <taxon>Eukaryota</taxon>
        <taxon>Fungi</taxon>
        <taxon>Dikarya</taxon>
        <taxon>Ascomycota</taxon>
        <taxon>Pezizomycotina</taxon>
        <taxon>Sordariomycetes</taxon>
        <taxon>Hypocreomycetidae</taxon>
        <taxon>Glomerellales</taxon>
        <taxon>Glomerellaceae</taxon>
        <taxon>Colletotrichum</taxon>
        <taxon>Colletotrichum gloeosporioides species complex</taxon>
    </lineage>
</organism>
<feature type="region of interest" description="Disordered" evidence="1">
    <location>
        <begin position="131"/>
        <end position="168"/>
    </location>
</feature>
<dbReference type="AlphaFoldDB" id="T0K7F3"/>
<gene>
    <name evidence="2" type="ORF">CGLO_11819</name>
</gene>
<dbReference type="OrthoDB" id="4796901at2759"/>
<accession>T0K7F3</accession>